<feature type="region of interest" description="Disordered" evidence="6">
    <location>
        <begin position="311"/>
        <end position="330"/>
    </location>
</feature>
<dbReference type="GO" id="GO:0005794">
    <property type="term" value="C:Golgi apparatus"/>
    <property type="evidence" value="ECO:0007669"/>
    <property type="project" value="TreeGrafter"/>
</dbReference>
<evidence type="ECO:0000256" key="6">
    <source>
        <dbReference type="SAM" id="MobiDB-lite"/>
    </source>
</evidence>
<dbReference type="InterPro" id="IPR035925">
    <property type="entry name" value="BSD_dom_sf"/>
</dbReference>
<evidence type="ECO:0000313" key="9">
    <source>
        <dbReference type="RefSeq" id="XP_012676257.2"/>
    </source>
</evidence>
<evidence type="ECO:0000256" key="3">
    <source>
        <dbReference type="ARBA" id="ARBA00065448"/>
    </source>
</evidence>
<dbReference type="OrthoDB" id="47923at2759"/>
<dbReference type="Pfam" id="PF03909">
    <property type="entry name" value="BSD"/>
    <property type="match status" value="1"/>
</dbReference>
<dbReference type="GO" id="GO:0032869">
    <property type="term" value="P:cellular response to insulin stimulus"/>
    <property type="evidence" value="ECO:0007669"/>
    <property type="project" value="UniProtKB-ARBA"/>
</dbReference>
<dbReference type="GeneID" id="105894312"/>
<dbReference type="GO" id="GO:0071364">
    <property type="term" value="P:cellular response to epidermal growth factor stimulus"/>
    <property type="evidence" value="ECO:0007669"/>
    <property type="project" value="UniProtKB-ARBA"/>
</dbReference>
<evidence type="ECO:0000259" key="7">
    <source>
        <dbReference type="PROSITE" id="PS50858"/>
    </source>
</evidence>
<dbReference type="CTD" id="94056"/>
<dbReference type="KEGG" id="char:105894312"/>
<comment type="subunit">
    <text evidence="3">Interacts (via phosphorylated form and BSD domain) with AKT1; this interaction is enhanced in a mTORC2-mediated manner in response to epidermal growth factor (EGF) stimulation and activates AKT1.</text>
</comment>
<keyword evidence="8" id="KW-1185">Reference proteome</keyword>
<dbReference type="PROSITE" id="PS50858">
    <property type="entry name" value="BSD"/>
    <property type="match status" value="1"/>
</dbReference>
<protein>
    <recommendedName>
        <fullName evidence="4">Synapse-associated protein 1</fullName>
    </recommendedName>
    <alternativeName>
        <fullName evidence="5">BSD domain-containing signal transducer and Akt interactor protein</fullName>
    </alternativeName>
</protein>
<dbReference type="InterPro" id="IPR051494">
    <property type="entry name" value="BSD_domain-containing"/>
</dbReference>
<evidence type="ECO:0000256" key="2">
    <source>
        <dbReference type="ARBA" id="ARBA00058614"/>
    </source>
</evidence>
<keyword evidence="1" id="KW-0597">Phosphoprotein</keyword>
<dbReference type="GO" id="GO:0005634">
    <property type="term" value="C:nucleus"/>
    <property type="evidence" value="ECO:0007669"/>
    <property type="project" value="TreeGrafter"/>
</dbReference>
<evidence type="ECO:0000256" key="4">
    <source>
        <dbReference type="ARBA" id="ARBA00068563"/>
    </source>
</evidence>
<feature type="compositionally biased region" description="Basic and acidic residues" evidence="6">
    <location>
        <begin position="345"/>
        <end position="354"/>
    </location>
</feature>
<feature type="region of interest" description="Disordered" evidence="6">
    <location>
        <begin position="13"/>
        <end position="62"/>
    </location>
</feature>
<name>A0A6P3VMZ1_CLUHA</name>
<feature type="region of interest" description="Disordered" evidence="6">
    <location>
        <begin position="237"/>
        <end position="286"/>
    </location>
</feature>
<comment type="function">
    <text evidence="2">Plays a role in adipocyte differentiation by promoting mTORC2-mediated phosphorylation of AKT1 at 'Ser-473' after growth factor stimulation.</text>
</comment>
<feature type="compositionally biased region" description="Basic and acidic residues" evidence="6">
    <location>
        <begin position="237"/>
        <end position="246"/>
    </location>
</feature>
<feature type="region of interest" description="Disordered" evidence="6">
    <location>
        <begin position="342"/>
        <end position="365"/>
    </location>
</feature>
<dbReference type="Gene3D" id="1.10.3970.10">
    <property type="entry name" value="BSD domain"/>
    <property type="match status" value="1"/>
</dbReference>
<gene>
    <name evidence="9" type="primary">syap1</name>
</gene>
<reference evidence="9" key="1">
    <citation type="submission" date="2025-08" db="UniProtKB">
        <authorList>
            <consortium name="RefSeq"/>
        </authorList>
    </citation>
    <scope>IDENTIFICATION</scope>
</reference>
<dbReference type="FunFam" id="1.10.3970.10:FF:000001">
    <property type="entry name" value="synapse-associated protein 1 isoform X1"/>
    <property type="match status" value="1"/>
</dbReference>
<evidence type="ECO:0000313" key="8">
    <source>
        <dbReference type="Proteomes" id="UP000515152"/>
    </source>
</evidence>
<feature type="compositionally biased region" description="Basic and acidic residues" evidence="6">
    <location>
        <begin position="15"/>
        <end position="33"/>
    </location>
</feature>
<dbReference type="SMART" id="SM00751">
    <property type="entry name" value="BSD"/>
    <property type="match status" value="1"/>
</dbReference>
<dbReference type="RefSeq" id="XP_012676257.2">
    <property type="nucleotide sequence ID" value="XM_012820803.3"/>
</dbReference>
<dbReference type="GO" id="GO:0048172">
    <property type="term" value="P:regulation of short-term neuronal synaptic plasticity"/>
    <property type="evidence" value="ECO:0007669"/>
    <property type="project" value="TreeGrafter"/>
</dbReference>
<accession>A0A6P3VMZ1</accession>
<dbReference type="InterPro" id="IPR005607">
    <property type="entry name" value="BSD_dom"/>
</dbReference>
<dbReference type="PANTHER" id="PTHR16019:SF6">
    <property type="entry name" value="SYNAPSE-ASSOCIATED PROTEIN 1"/>
    <property type="match status" value="1"/>
</dbReference>
<dbReference type="Proteomes" id="UP000515152">
    <property type="component" value="Chromosome 10"/>
</dbReference>
<proteinExistence type="predicted"/>
<dbReference type="PANTHER" id="PTHR16019">
    <property type="entry name" value="SYNAPSE-ASSOCIATED PROTEIN"/>
    <property type="match status" value="1"/>
</dbReference>
<sequence length="365" mass="41504">MFKGWGTWLGLDDASTEKEEVVQSTDAVEKETETSPDVLDSEVNKQNASIDGEEENGDQQPLLETKGFSGYILNFASSATKKITESVAETAQTIKKSVEEGKIDGIIDKTILGAFQKEQQKFVQEKNARRTDVAVPPWVGYNEEETIQQQILALSADKRNFLRDPPAGVQFHFDFDQMYPVALVMLQEDELLNRMRFDLVPKHVKEDMFWRNYFYRVSLIKQSAQLTALAAQQQAAEKREEEEKTEATAQADLAETIRPKTPPTTINAKPKSNEDEEEISTSPGVSEFVSDAFDACNLDQEDLRKEMQQLVLDKKDEASPQEEETADWERELQKELQEYEVVADTENRDDGWDKEIEEMLQGGDN</sequence>
<dbReference type="GO" id="GO:0045202">
    <property type="term" value="C:synapse"/>
    <property type="evidence" value="ECO:0007669"/>
    <property type="project" value="TreeGrafter"/>
</dbReference>
<dbReference type="GO" id="GO:0038203">
    <property type="term" value="P:TORC2 signaling"/>
    <property type="evidence" value="ECO:0007669"/>
    <property type="project" value="UniProtKB-ARBA"/>
</dbReference>
<evidence type="ECO:0000256" key="1">
    <source>
        <dbReference type="ARBA" id="ARBA00022553"/>
    </source>
</evidence>
<organism evidence="8 9">
    <name type="scientific">Clupea harengus</name>
    <name type="common">Atlantic herring</name>
    <dbReference type="NCBI Taxonomy" id="7950"/>
    <lineage>
        <taxon>Eukaryota</taxon>
        <taxon>Metazoa</taxon>
        <taxon>Chordata</taxon>
        <taxon>Craniata</taxon>
        <taxon>Vertebrata</taxon>
        <taxon>Euteleostomi</taxon>
        <taxon>Actinopterygii</taxon>
        <taxon>Neopterygii</taxon>
        <taxon>Teleostei</taxon>
        <taxon>Clupei</taxon>
        <taxon>Clupeiformes</taxon>
        <taxon>Clupeoidei</taxon>
        <taxon>Clupeidae</taxon>
        <taxon>Clupea</taxon>
    </lineage>
</organism>
<feature type="domain" description="BSD" evidence="7">
    <location>
        <begin position="169"/>
        <end position="221"/>
    </location>
</feature>
<dbReference type="GO" id="GO:0045600">
    <property type="term" value="P:positive regulation of fat cell differentiation"/>
    <property type="evidence" value="ECO:0007669"/>
    <property type="project" value="UniProtKB-ARBA"/>
</dbReference>
<evidence type="ECO:0000256" key="5">
    <source>
        <dbReference type="ARBA" id="ARBA00075325"/>
    </source>
</evidence>
<dbReference type="SUPFAM" id="SSF140383">
    <property type="entry name" value="BSD domain-like"/>
    <property type="match status" value="1"/>
</dbReference>
<dbReference type="AlphaFoldDB" id="A0A6P3VMZ1"/>